<reference evidence="2 3" key="1">
    <citation type="submission" date="2024-04" db="EMBL/GenBank/DDBJ databases">
        <title>Luteolibacter sp. isolated from soil.</title>
        <authorList>
            <person name="An J."/>
        </authorList>
    </citation>
    <scope>NUCLEOTIDE SEQUENCE [LARGE SCALE GENOMIC DNA]</scope>
    <source>
        <strain evidence="2 3">Y139</strain>
    </source>
</reference>
<evidence type="ECO:0000256" key="1">
    <source>
        <dbReference type="SAM" id="MobiDB-lite"/>
    </source>
</evidence>
<sequence>MPSEIPNEIGILYQLRLRFPDRLYSELLDAFNLARTIMPVGSREELQTVAAYILETAVPRQPHREDASAEGAPGIQPPTPSSEDSALM</sequence>
<accession>A0ABU9B0V5</accession>
<protein>
    <submittedName>
        <fullName evidence="2">Uncharacterized protein</fullName>
    </submittedName>
</protein>
<proteinExistence type="predicted"/>
<dbReference type="Proteomes" id="UP001371305">
    <property type="component" value="Unassembled WGS sequence"/>
</dbReference>
<keyword evidence="3" id="KW-1185">Reference proteome</keyword>
<name>A0ABU9B0V5_9BACT</name>
<comment type="caution">
    <text evidence="2">The sequence shown here is derived from an EMBL/GenBank/DDBJ whole genome shotgun (WGS) entry which is preliminary data.</text>
</comment>
<evidence type="ECO:0000313" key="3">
    <source>
        <dbReference type="Proteomes" id="UP001371305"/>
    </source>
</evidence>
<organism evidence="2 3">
    <name type="scientific">Luteolibacter soli</name>
    <dbReference type="NCBI Taxonomy" id="3135280"/>
    <lineage>
        <taxon>Bacteria</taxon>
        <taxon>Pseudomonadati</taxon>
        <taxon>Verrucomicrobiota</taxon>
        <taxon>Verrucomicrobiia</taxon>
        <taxon>Verrucomicrobiales</taxon>
        <taxon>Verrucomicrobiaceae</taxon>
        <taxon>Luteolibacter</taxon>
    </lineage>
</organism>
<evidence type="ECO:0000313" key="2">
    <source>
        <dbReference type="EMBL" id="MEK7953300.1"/>
    </source>
</evidence>
<gene>
    <name evidence="2" type="ORF">WKV53_22490</name>
</gene>
<feature type="region of interest" description="Disordered" evidence="1">
    <location>
        <begin position="60"/>
        <end position="88"/>
    </location>
</feature>
<dbReference type="RefSeq" id="WP_341407065.1">
    <property type="nucleotide sequence ID" value="NZ_JBBUKT010000010.1"/>
</dbReference>
<dbReference type="EMBL" id="JBBUKT010000010">
    <property type="protein sequence ID" value="MEK7953300.1"/>
    <property type="molecule type" value="Genomic_DNA"/>
</dbReference>